<gene>
    <name evidence="1" type="ORF">FA95DRAFT_1558801</name>
</gene>
<protein>
    <submittedName>
        <fullName evidence="1">Uncharacterized protein</fullName>
    </submittedName>
</protein>
<reference evidence="1" key="1">
    <citation type="submission" date="2021-02" db="EMBL/GenBank/DDBJ databases">
        <authorList>
            <consortium name="DOE Joint Genome Institute"/>
            <person name="Ahrendt S."/>
            <person name="Looney B.P."/>
            <person name="Miyauchi S."/>
            <person name="Morin E."/>
            <person name="Drula E."/>
            <person name="Courty P.E."/>
            <person name="Chicoki N."/>
            <person name="Fauchery L."/>
            <person name="Kohler A."/>
            <person name="Kuo A."/>
            <person name="Labutti K."/>
            <person name="Pangilinan J."/>
            <person name="Lipzen A."/>
            <person name="Riley R."/>
            <person name="Andreopoulos W."/>
            <person name="He G."/>
            <person name="Johnson J."/>
            <person name="Barry K.W."/>
            <person name="Grigoriev I.V."/>
            <person name="Nagy L."/>
            <person name="Hibbett D."/>
            <person name="Henrissat B."/>
            <person name="Matheny P.B."/>
            <person name="Labbe J."/>
            <person name="Martin F."/>
        </authorList>
    </citation>
    <scope>NUCLEOTIDE SEQUENCE</scope>
    <source>
        <strain evidence="1">FP105234-sp</strain>
    </source>
</reference>
<comment type="caution">
    <text evidence="1">The sequence shown here is derived from an EMBL/GenBank/DDBJ whole genome shotgun (WGS) entry which is preliminary data.</text>
</comment>
<organism evidence="1 2">
    <name type="scientific">Auriscalpium vulgare</name>
    <dbReference type="NCBI Taxonomy" id="40419"/>
    <lineage>
        <taxon>Eukaryota</taxon>
        <taxon>Fungi</taxon>
        <taxon>Dikarya</taxon>
        <taxon>Basidiomycota</taxon>
        <taxon>Agaricomycotina</taxon>
        <taxon>Agaricomycetes</taxon>
        <taxon>Russulales</taxon>
        <taxon>Auriscalpiaceae</taxon>
        <taxon>Auriscalpium</taxon>
    </lineage>
</organism>
<name>A0ACB8RV92_9AGAM</name>
<sequence>MPSSMFLRSDLESDPGVLGGVGALLIGSVIAAALSGVTCYQTSCYFDRFPKDRIDLKIWVALIMLFDVISTVGSSAITYDFFVKHYGDMYYSVWTSWAWGVGTMATSSTVLLVQLFFISRIWQLRQVIYFHRQTFNKVLRMVMTFLALYPCGVAFVQAVYQNLSASIRRQPAASKINWKPLDYSYVLTSTALDMLITAALIHILRQQPNEFPHIRNPFARLTHFFITRGVIMGMYQIIVISLPFPPPDKAYAVVPVLFCVSKVFANSALITLNNRRTNEDDTIQGISRTSIQITLPSFHLDTDGDHFEMNVLREPE</sequence>
<keyword evidence="2" id="KW-1185">Reference proteome</keyword>
<accession>A0ACB8RV92</accession>
<dbReference type="Proteomes" id="UP000814033">
    <property type="component" value="Unassembled WGS sequence"/>
</dbReference>
<dbReference type="EMBL" id="MU275899">
    <property type="protein sequence ID" value="KAI0047706.1"/>
    <property type="molecule type" value="Genomic_DNA"/>
</dbReference>
<evidence type="ECO:0000313" key="2">
    <source>
        <dbReference type="Proteomes" id="UP000814033"/>
    </source>
</evidence>
<proteinExistence type="predicted"/>
<reference evidence="1" key="2">
    <citation type="journal article" date="2022" name="New Phytol.">
        <title>Evolutionary transition to the ectomycorrhizal habit in the genomes of a hyperdiverse lineage of mushroom-forming fungi.</title>
        <authorList>
            <person name="Looney B."/>
            <person name="Miyauchi S."/>
            <person name="Morin E."/>
            <person name="Drula E."/>
            <person name="Courty P.E."/>
            <person name="Kohler A."/>
            <person name="Kuo A."/>
            <person name="LaButti K."/>
            <person name="Pangilinan J."/>
            <person name="Lipzen A."/>
            <person name="Riley R."/>
            <person name="Andreopoulos W."/>
            <person name="He G."/>
            <person name="Johnson J."/>
            <person name="Nolan M."/>
            <person name="Tritt A."/>
            <person name="Barry K.W."/>
            <person name="Grigoriev I.V."/>
            <person name="Nagy L.G."/>
            <person name="Hibbett D."/>
            <person name="Henrissat B."/>
            <person name="Matheny P.B."/>
            <person name="Labbe J."/>
            <person name="Martin F.M."/>
        </authorList>
    </citation>
    <scope>NUCLEOTIDE SEQUENCE</scope>
    <source>
        <strain evidence="1">FP105234-sp</strain>
    </source>
</reference>
<evidence type="ECO:0000313" key="1">
    <source>
        <dbReference type="EMBL" id="KAI0047706.1"/>
    </source>
</evidence>